<evidence type="ECO:0000256" key="5">
    <source>
        <dbReference type="SAM" id="Coils"/>
    </source>
</evidence>
<feature type="domain" description="Conserved oligomeric Golgi complex subunit 5 helical" evidence="7">
    <location>
        <begin position="157"/>
        <end position="417"/>
    </location>
</feature>
<dbReference type="InterPro" id="IPR048485">
    <property type="entry name" value="COG5_helical"/>
</dbReference>
<dbReference type="Proteomes" id="UP000267029">
    <property type="component" value="Unassembled WGS sequence"/>
</dbReference>
<dbReference type="InterPro" id="IPR049176">
    <property type="entry name" value="COG5_N"/>
</dbReference>
<proteinExistence type="predicted"/>
<evidence type="ECO:0000256" key="4">
    <source>
        <dbReference type="ARBA" id="ARBA00023136"/>
    </source>
</evidence>
<dbReference type="AlphaFoldDB" id="A0A0R3UJP9"/>
<feature type="domain" description="Conserved oligomeric Golgi complex subunit 5 N-terminal" evidence="6">
    <location>
        <begin position="8"/>
        <end position="130"/>
    </location>
</feature>
<dbReference type="InterPro" id="IPR019465">
    <property type="entry name" value="Cog5"/>
</dbReference>
<organism evidence="10">
    <name type="scientific">Mesocestoides corti</name>
    <name type="common">Flatworm</name>
    <dbReference type="NCBI Taxonomy" id="53468"/>
    <lineage>
        <taxon>Eukaryota</taxon>
        <taxon>Metazoa</taxon>
        <taxon>Spiralia</taxon>
        <taxon>Lophotrochozoa</taxon>
        <taxon>Platyhelminthes</taxon>
        <taxon>Cestoda</taxon>
        <taxon>Eucestoda</taxon>
        <taxon>Cyclophyllidea</taxon>
        <taxon>Mesocestoididae</taxon>
        <taxon>Mesocestoides</taxon>
    </lineage>
</organism>
<dbReference type="PANTHER" id="PTHR13228">
    <property type="entry name" value="CONSERVED OLIGOMERIC GOLGI COMPLEX COMPONENT 5"/>
    <property type="match status" value="1"/>
</dbReference>
<comment type="subcellular location">
    <subcellularLocation>
        <location evidence="1">Golgi apparatus membrane</location>
        <topology evidence="1">Peripheral membrane protein</topology>
    </subcellularLocation>
</comment>
<dbReference type="GO" id="GO:0000139">
    <property type="term" value="C:Golgi membrane"/>
    <property type="evidence" value="ECO:0007669"/>
    <property type="project" value="UniProtKB-SubCell"/>
</dbReference>
<evidence type="ECO:0000313" key="8">
    <source>
        <dbReference type="EMBL" id="VDD81750.1"/>
    </source>
</evidence>
<dbReference type="EMBL" id="UXSR01005404">
    <property type="protein sequence ID" value="VDD81750.1"/>
    <property type="molecule type" value="Genomic_DNA"/>
</dbReference>
<evidence type="ECO:0000259" key="6">
    <source>
        <dbReference type="Pfam" id="PF10392"/>
    </source>
</evidence>
<reference evidence="8 9" key="1">
    <citation type="submission" date="2018-10" db="EMBL/GenBank/DDBJ databases">
        <authorList>
            <consortium name="Pathogen Informatics"/>
        </authorList>
    </citation>
    <scope>NUCLEOTIDE SEQUENCE [LARGE SCALE GENOMIC DNA]</scope>
</reference>
<evidence type="ECO:0000313" key="9">
    <source>
        <dbReference type="Proteomes" id="UP000267029"/>
    </source>
</evidence>
<keyword evidence="3" id="KW-0333">Golgi apparatus</keyword>
<evidence type="ECO:0000256" key="3">
    <source>
        <dbReference type="ARBA" id="ARBA00023034"/>
    </source>
</evidence>
<dbReference type="GO" id="GO:0006891">
    <property type="term" value="P:intra-Golgi vesicle-mediated transport"/>
    <property type="evidence" value="ECO:0007669"/>
    <property type="project" value="InterPro"/>
</dbReference>
<dbReference type="GO" id="GO:0017119">
    <property type="term" value="C:Golgi transport complex"/>
    <property type="evidence" value="ECO:0007669"/>
    <property type="project" value="InterPro"/>
</dbReference>
<evidence type="ECO:0000259" key="7">
    <source>
        <dbReference type="Pfam" id="PF20649"/>
    </source>
</evidence>
<feature type="coiled-coil region" evidence="5">
    <location>
        <begin position="159"/>
        <end position="186"/>
    </location>
</feature>
<name>A0A0R3UJP9_MESCO</name>
<keyword evidence="4" id="KW-0472">Membrane</keyword>
<dbReference type="PANTHER" id="PTHR13228:SF3">
    <property type="entry name" value="CONSERVED OLIGOMERIC GOLGI COMPLEX SUBUNIT 5"/>
    <property type="match status" value="1"/>
</dbReference>
<dbReference type="STRING" id="53468.A0A0R3UJP9"/>
<keyword evidence="9" id="KW-1185">Reference proteome</keyword>
<accession>A0A0R3UJP9</accession>
<evidence type="ECO:0000256" key="1">
    <source>
        <dbReference type="ARBA" id="ARBA00004395"/>
    </source>
</evidence>
<dbReference type="OrthoDB" id="18786at2759"/>
<reference evidence="10" key="2">
    <citation type="submission" date="2019-11" db="UniProtKB">
        <authorList>
            <consortium name="WormBaseParasite"/>
        </authorList>
    </citation>
    <scope>IDENTIFICATION</scope>
</reference>
<gene>
    <name evidence="8" type="ORF">MCOS_LOCUS7753</name>
</gene>
<protein>
    <recommendedName>
        <fullName evidence="2">Conserved oligomeric Golgi complex subunit 5</fullName>
    </recommendedName>
</protein>
<evidence type="ECO:0000313" key="10">
    <source>
        <dbReference type="WBParaSite" id="MCU_004412-RA"/>
    </source>
</evidence>
<dbReference type="WBParaSite" id="MCU_004412-RA">
    <property type="protein sequence ID" value="MCU_004412-RA"/>
    <property type="gene ID" value="MCU_004412"/>
</dbReference>
<dbReference type="Pfam" id="PF20649">
    <property type="entry name" value="COG5_C"/>
    <property type="match status" value="1"/>
</dbReference>
<dbReference type="Pfam" id="PF10392">
    <property type="entry name" value="COG5_N"/>
    <property type="match status" value="1"/>
</dbReference>
<evidence type="ECO:0000256" key="2">
    <source>
        <dbReference type="ARBA" id="ARBA00020974"/>
    </source>
</evidence>
<sequence length="867" mass="95826">MSGVYLSSLLEGNFDENVFVSKAFEANNLVEALKTVSEKLSELDASIYQHVSKNNSDLLSQAVELENFSNIVESVESRILGVSSNVKMIKQRLTKQYEHLLSQVTQIRRLGHIYDTLRNIHRISSTSKKLFESSDNLVLASECIEELDYAFSTVDWKGIDILEEYYENLEKEKDRVAKQVWELVQSSLDACEQSRLGVGLQAFEKLSVLPKIIQALVSDWQAEIEGAVKSAVDIEDINKKAKGKVISALTSTTPGKASLPSNGGQVAAFRNLLWTRLDQMVNLIERRLTQSRLLCVTLQKKRPSTGIPSSSATLASRLCSFLMEKADDPQEKDCCSAIIFVLSTEELNSDGDSVKTKLADLKVRHAHYFSESYYNGLLGWVATCMSAVFEPALRRRSGQLKDVLESDYPRMLKLFLNLSGHQRHLSRPIERFLAPFETAYLARCLTRLFDRVNSTFIGVTPVESVGGNLPRITDIEQVVQSAATELAHSAAVHPELFCKVARNVAKMVALFATKVEALIVTSPEASQVSIDGLLNPAQQTNSHLVNFTCAFVDRLRMAVARHTTNQQQKRGHAKAGADDAQAIVDHAISSKLSGVCLAALEPLLTGIADHVIDQILPRMHKEALDNLEDPAYVQDLQIFVNRIRSVYLAGFSTSTSTTSCCLRSANVQLFTSGEAAVRFGLQSRVLPRCLDALAVHSSLFRPCTGDVERSRLTTSNAAIEVALAALAPPSTFTDDPFIRLRALRQLFSTPTDEILSVTKTIEFQSDARGAVGFVGSSLPGSLALHHVIARSPNEIPLPHETASGWTLERYVRWCQAVADEPTRLAFISKSLDVYAEQVEARKQRVYPQLYIVVRDMLESCAAETSTA</sequence>
<keyword evidence="5" id="KW-0175">Coiled coil</keyword>